<dbReference type="InterPro" id="IPR009057">
    <property type="entry name" value="Homeodomain-like_sf"/>
</dbReference>
<sequence length="198" mass="21526">MVARIGVNVNKCWPTLVDMRRTSDETKAVILAAARERFGTSGFQGATIRAIAADARVDPAMVMRYYGSKDKLFAAAAEFDLAFPDLAGIGPAEVGRSLVRHFLERWEDEALVILLRSSATNAEAAQRMQEIFGTQLRPLVASFVAADEAGVRAGLIASQILGMALCRFVLQLPPVVAMTNDEVVEWLGPTIQRYLGLS</sequence>
<dbReference type="EMBL" id="AP022613">
    <property type="protein sequence ID" value="BBZ41391.1"/>
    <property type="molecule type" value="Genomic_DNA"/>
</dbReference>
<dbReference type="Gene3D" id="1.10.10.60">
    <property type="entry name" value="Homeodomain-like"/>
    <property type="match status" value="1"/>
</dbReference>
<evidence type="ECO:0000256" key="3">
    <source>
        <dbReference type="ARBA" id="ARBA00023163"/>
    </source>
</evidence>
<dbReference type="Pfam" id="PF17920">
    <property type="entry name" value="TetR_C_16"/>
    <property type="match status" value="1"/>
</dbReference>
<dbReference type="InterPro" id="IPR036271">
    <property type="entry name" value="Tet_transcr_reg_TetR-rel_C_sf"/>
</dbReference>
<gene>
    <name evidence="6" type="ORF">MCNS_44540</name>
</gene>
<evidence type="ECO:0000313" key="7">
    <source>
        <dbReference type="Proteomes" id="UP000467385"/>
    </source>
</evidence>
<keyword evidence="3" id="KW-0804">Transcription</keyword>
<evidence type="ECO:0000256" key="1">
    <source>
        <dbReference type="ARBA" id="ARBA00023015"/>
    </source>
</evidence>
<name>A0A7I7YKM2_9MYCO</name>
<dbReference type="SUPFAM" id="SSF48498">
    <property type="entry name" value="Tetracyclin repressor-like, C-terminal domain"/>
    <property type="match status" value="1"/>
</dbReference>
<dbReference type="InterPro" id="IPR041678">
    <property type="entry name" value="TetR_C_16"/>
</dbReference>
<dbReference type="InterPro" id="IPR050109">
    <property type="entry name" value="HTH-type_TetR-like_transc_reg"/>
</dbReference>
<evidence type="ECO:0000313" key="6">
    <source>
        <dbReference type="EMBL" id="BBZ41391.1"/>
    </source>
</evidence>
<dbReference type="Proteomes" id="UP000467385">
    <property type="component" value="Chromosome"/>
</dbReference>
<proteinExistence type="predicted"/>
<dbReference type="GO" id="GO:0000976">
    <property type="term" value="F:transcription cis-regulatory region binding"/>
    <property type="evidence" value="ECO:0007669"/>
    <property type="project" value="TreeGrafter"/>
</dbReference>
<dbReference type="InterPro" id="IPR001647">
    <property type="entry name" value="HTH_TetR"/>
</dbReference>
<evidence type="ECO:0000259" key="5">
    <source>
        <dbReference type="PROSITE" id="PS50977"/>
    </source>
</evidence>
<keyword evidence="7" id="KW-1185">Reference proteome</keyword>
<dbReference type="Pfam" id="PF00440">
    <property type="entry name" value="TetR_N"/>
    <property type="match status" value="1"/>
</dbReference>
<dbReference type="Gene3D" id="1.10.357.10">
    <property type="entry name" value="Tetracycline Repressor, domain 2"/>
    <property type="match status" value="1"/>
</dbReference>
<evidence type="ECO:0000256" key="4">
    <source>
        <dbReference type="PROSITE-ProRule" id="PRU00335"/>
    </source>
</evidence>
<dbReference type="AlphaFoldDB" id="A0A7I7YKM2"/>
<reference evidence="6 7" key="1">
    <citation type="journal article" date="2019" name="Emerg. Microbes Infect.">
        <title>Comprehensive subspecies identification of 175 nontuberculous mycobacteria species based on 7547 genomic profiles.</title>
        <authorList>
            <person name="Matsumoto Y."/>
            <person name="Kinjo T."/>
            <person name="Motooka D."/>
            <person name="Nabeya D."/>
            <person name="Jung N."/>
            <person name="Uechi K."/>
            <person name="Horii T."/>
            <person name="Iida T."/>
            <person name="Fujita J."/>
            <person name="Nakamura S."/>
        </authorList>
    </citation>
    <scope>NUCLEOTIDE SEQUENCE [LARGE SCALE GENOMIC DNA]</scope>
    <source>
        <strain evidence="6 7">JCM 14738</strain>
    </source>
</reference>
<dbReference type="PANTHER" id="PTHR30055:SF234">
    <property type="entry name" value="HTH-TYPE TRANSCRIPTIONAL REGULATOR BETI"/>
    <property type="match status" value="1"/>
</dbReference>
<organism evidence="6 7">
    <name type="scientific">Mycobacterium conspicuum</name>
    <dbReference type="NCBI Taxonomy" id="44010"/>
    <lineage>
        <taxon>Bacteria</taxon>
        <taxon>Bacillati</taxon>
        <taxon>Actinomycetota</taxon>
        <taxon>Actinomycetes</taxon>
        <taxon>Mycobacteriales</taxon>
        <taxon>Mycobacteriaceae</taxon>
        <taxon>Mycobacterium</taxon>
    </lineage>
</organism>
<keyword evidence="2 4" id="KW-0238">DNA-binding</keyword>
<dbReference type="PANTHER" id="PTHR30055">
    <property type="entry name" value="HTH-TYPE TRANSCRIPTIONAL REGULATOR RUTR"/>
    <property type="match status" value="1"/>
</dbReference>
<feature type="domain" description="HTH tetR-type" evidence="5">
    <location>
        <begin position="24"/>
        <end position="84"/>
    </location>
</feature>
<dbReference type="PROSITE" id="PS50977">
    <property type="entry name" value="HTH_TETR_2"/>
    <property type="match status" value="1"/>
</dbReference>
<keyword evidence="1" id="KW-0805">Transcription regulation</keyword>
<evidence type="ECO:0000256" key="2">
    <source>
        <dbReference type="ARBA" id="ARBA00023125"/>
    </source>
</evidence>
<protein>
    <submittedName>
        <fullName evidence="6">TetR family transcriptional regulator</fullName>
    </submittedName>
</protein>
<dbReference type="GO" id="GO:0003700">
    <property type="term" value="F:DNA-binding transcription factor activity"/>
    <property type="evidence" value="ECO:0007669"/>
    <property type="project" value="TreeGrafter"/>
</dbReference>
<accession>A0A7I7YKM2</accession>
<dbReference type="SUPFAM" id="SSF46689">
    <property type="entry name" value="Homeodomain-like"/>
    <property type="match status" value="1"/>
</dbReference>
<feature type="DNA-binding region" description="H-T-H motif" evidence="4">
    <location>
        <begin position="47"/>
        <end position="66"/>
    </location>
</feature>